<dbReference type="FunFam" id="1.25.40.10:FF:000184">
    <property type="entry name" value="Pentatricopeptide repeat-containing protein, chloroplastic"/>
    <property type="match status" value="1"/>
</dbReference>
<dbReference type="Pfam" id="PF14432">
    <property type="entry name" value="DYW_deaminase"/>
    <property type="match status" value="1"/>
</dbReference>
<feature type="repeat" description="PPR" evidence="3">
    <location>
        <begin position="153"/>
        <end position="187"/>
    </location>
</feature>
<dbReference type="EMBL" id="MH004504">
    <property type="protein sequence ID" value="AYM00504.1"/>
    <property type="molecule type" value="mRNA"/>
</dbReference>
<dbReference type="Pfam" id="PF13041">
    <property type="entry name" value="PPR_2"/>
    <property type="match status" value="1"/>
</dbReference>
<dbReference type="InterPro" id="IPR002885">
    <property type="entry name" value="PPR_rpt"/>
</dbReference>
<dbReference type="Gene3D" id="1.25.40.10">
    <property type="entry name" value="Tetratricopeptide repeat domain"/>
    <property type="match status" value="3"/>
</dbReference>
<keyword evidence="2" id="KW-0677">Repeat</keyword>
<evidence type="ECO:0000259" key="4">
    <source>
        <dbReference type="Pfam" id="PF14432"/>
    </source>
</evidence>
<evidence type="ECO:0000256" key="1">
    <source>
        <dbReference type="ARBA" id="ARBA00006643"/>
    </source>
</evidence>
<accession>A0A678WD94</accession>
<dbReference type="GO" id="GO:0003723">
    <property type="term" value="F:RNA binding"/>
    <property type="evidence" value="ECO:0007669"/>
    <property type="project" value="InterPro"/>
</dbReference>
<dbReference type="GO" id="GO:0009451">
    <property type="term" value="P:RNA modification"/>
    <property type="evidence" value="ECO:0007669"/>
    <property type="project" value="InterPro"/>
</dbReference>
<dbReference type="AlphaFoldDB" id="A0A678WD94"/>
<evidence type="ECO:0000256" key="3">
    <source>
        <dbReference type="PROSITE-ProRule" id="PRU00708"/>
    </source>
</evidence>
<dbReference type="PANTHER" id="PTHR47926">
    <property type="entry name" value="PENTATRICOPEPTIDE REPEAT-CONTAINING PROTEIN"/>
    <property type="match status" value="1"/>
</dbReference>
<dbReference type="InterPro" id="IPR032867">
    <property type="entry name" value="DYW_dom"/>
</dbReference>
<reference evidence="5" key="1">
    <citation type="journal article" date="2018" name="Molecules">
        <title>The Pentatricopeptide Repeat Gene Family in Salvia miltiorrhiza: Genome-Wide Characterization and Expression Analysis.</title>
        <authorList>
            <person name="Li H."/>
            <person name="Li C."/>
            <person name="Deng Y."/>
            <person name="Jiang X."/>
            <person name="Lu S."/>
        </authorList>
    </citation>
    <scope>NUCLEOTIDE SEQUENCE</scope>
</reference>
<organism evidence="5">
    <name type="scientific">Salvia miltiorrhiza</name>
    <name type="common">Chinese sage</name>
    <dbReference type="NCBI Taxonomy" id="226208"/>
    <lineage>
        <taxon>Eukaryota</taxon>
        <taxon>Viridiplantae</taxon>
        <taxon>Streptophyta</taxon>
        <taxon>Embryophyta</taxon>
        <taxon>Tracheophyta</taxon>
        <taxon>Spermatophyta</taxon>
        <taxon>Magnoliopsida</taxon>
        <taxon>eudicotyledons</taxon>
        <taxon>Gunneridae</taxon>
        <taxon>Pentapetalae</taxon>
        <taxon>asterids</taxon>
        <taxon>lamiids</taxon>
        <taxon>Lamiales</taxon>
        <taxon>Lamiaceae</taxon>
        <taxon>Nepetoideae</taxon>
        <taxon>Mentheae</taxon>
        <taxon>Salviinae</taxon>
        <taxon>Salvia</taxon>
        <taxon>Salvia incertae sedis</taxon>
    </lineage>
</organism>
<name>A0A678WD94_SALMI</name>
<proteinExistence type="evidence at transcript level"/>
<feature type="domain" description="DYW" evidence="4">
    <location>
        <begin position="534"/>
        <end position="630"/>
    </location>
</feature>
<dbReference type="InterPro" id="IPR046960">
    <property type="entry name" value="PPR_At4g14850-like_plant"/>
</dbReference>
<feature type="repeat" description="PPR" evidence="3">
    <location>
        <begin position="289"/>
        <end position="323"/>
    </location>
</feature>
<dbReference type="GO" id="GO:0008270">
    <property type="term" value="F:zinc ion binding"/>
    <property type="evidence" value="ECO:0007669"/>
    <property type="project" value="InterPro"/>
</dbReference>
<reference evidence="5" key="2">
    <citation type="submission" date="2018-02" db="EMBL/GenBank/DDBJ databases">
        <authorList>
            <person name="Li H.Q."/>
            <person name="Lu S.F."/>
        </authorList>
    </citation>
    <scope>NUCLEOTIDE SEQUENCE</scope>
</reference>
<feature type="repeat" description="PPR" evidence="3">
    <location>
        <begin position="83"/>
        <end position="117"/>
    </location>
</feature>
<dbReference type="PROSITE" id="PS51375">
    <property type="entry name" value="PPR"/>
    <property type="match status" value="3"/>
</dbReference>
<dbReference type="PANTHER" id="PTHR47926:SF436">
    <property type="entry name" value="PENTATRICOPEPTIDE REPEAT-CONTAINING PROTEIN ELI1, CHLOROPLASTIC-LIKE ISOFORM X2"/>
    <property type="match status" value="1"/>
</dbReference>
<comment type="similarity">
    <text evidence="1">Belongs to the PPR family. PCMP-H subfamily.</text>
</comment>
<protein>
    <submittedName>
        <fullName evidence="5">Pentatricopeptide repeat protein</fullName>
    </submittedName>
</protein>
<evidence type="ECO:0000313" key="5">
    <source>
        <dbReference type="EMBL" id="AYM00504.1"/>
    </source>
</evidence>
<dbReference type="Pfam" id="PF01535">
    <property type="entry name" value="PPR"/>
    <property type="match status" value="6"/>
</dbReference>
<evidence type="ECO:0000256" key="2">
    <source>
        <dbReference type="ARBA" id="ARBA00022737"/>
    </source>
</evidence>
<dbReference type="NCBIfam" id="TIGR00756">
    <property type="entry name" value="PPR"/>
    <property type="match status" value="3"/>
</dbReference>
<sequence>MRWPIPPTTASALARHCRGLIRSCAQRSDIAGGHKLHAAAVTTGLLTLPQLFVGNVVMQMYAASGDVSSARKVFDEIPLTFKDAVDWTTLIECCSHGGAALDALTLFVAMRRQGVPIDDIAMVSLFGTCTKVGNSVFGIQGHACMMKMGLDFSVKARNAAMDMYVKCGLMDDARKMFDETPERNVVSWTVLLWGVTKWEGLEKGKKLFDEMPERNEIAWTIMIARHVENGLIREAFDLLAEMVFSYGLRLDSSSSLCSILSSCTQSGSVAMGRWLHSYALRATTDASTDVKFGTALLDMYAKCGRIDTAVRVFETMETKNVVTWNAMLGGLAMHGKGAKVLTMFDQMLEQMKPNDVTFTAVLAACSHSGLVDEGRRLFHTLEGMYELRPSMENYACMVDLLGRSGRLQEAEAVIRGMPMRPNEVVLGSLLGACSVHRAHDVAERLLKDLTRMYPHSTEHHVLLSNMYALSGKTARADAFRKDLRQRGIRKVPGMSTMYVDGQIHLFAAGERDHPRMKEVYMKLEEVIGRLKMGGYVADTSSQIAHGGGGDEDEEKERALLCHSEKLAVCFGLMSTKAGTPLCIFKNLRICGDCHSAMKMVSKIYDRVITIRDRNRFHTFKNGSCSCSDYW</sequence>
<dbReference type="InterPro" id="IPR011990">
    <property type="entry name" value="TPR-like_helical_dom_sf"/>
</dbReference>